<sequence length="376" mass="41255">MEPSGADADAPYTALGSPRRDRQSNGNGGTENGQRLLSARLLPMLAVSNVDTTQRRPSSETTQAKLEIKMGSQDAGGKASSLAAAVSKPRNVKAKYLADFTFNLELALRAAVGTVLSAMLMTKTTTPNGKHTESQWFLFPHWYIFGGLSNVAMACVFGSGNNMGATVREICQQIGGVGTALLYNVVVYLSFPPQTFATAAAGMFEAAKADGTLSLVQHAFSGTSYWIHPRDFYTKLPFIMLFSLVMLSLPMENNTRRYVLNNNLYFSLTLASPNDFTNPGVLKTPGDDNYNVPNILRNLCVYSLLGVFGAMIAHVMIWIPYPIFAMRQLQTQTQTCADSIHELLNLIVDTYCFKNKDVESMNLLRLKLQRKFDAAV</sequence>
<feature type="transmembrane region" description="Helical" evidence="2">
    <location>
        <begin position="299"/>
        <end position="321"/>
    </location>
</feature>
<comment type="caution">
    <text evidence="3">The sequence shown here is derived from an EMBL/GenBank/DDBJ whole genome shotgun (WGS) entry which is preliminary data.</text>
</comment>
<protein>
    <submittedName>
        <fullName evidence="3">Uncharacterized protein</fullName>
    </submittedName>
</protein>
<organism evidence="3">
    <name type="scientific">Aphanomyces stellatus</name>
    <dbReference type="NCBI Taxonomy" id="120398"/>
    <lineage>
        <taxon>Eukaryota</taxon>
        <taxon>Sar</taxon>
        <taxon>Stramenopiles</taxon>
        <taxon>Oomycota</taxon>
        <taxon>Saprolegniomycetes</taxon>
        <taxon>Saprolegniales</taxon>
        <taxon>Verrucalvaceae</taxon>
        <taxon>Aphanomyces</taxon>
    </lineage>
</organism>
<dbReference type="EMBL" id="VJMH01003469">
    <property type="protein sequence ID" value="KAF0705862.1"/>
    <property type="molecule type" value="Genomic_DNA"/>
</dbReference>
<feature type="non-terminal residue" evidence="3">
    <location>
        <position position="376"/>
    </location>
</feature>
<feature type="transmembrane region" description="Helical" evidence="2">
    <location>
        <begin position="141"/>
        <end position="158"/>
    </location>
</feature>
<dbReference type="OrthoDB" id="121870at2759"/>
<keyword evidence="2" id="KW-0812">Transmembrane</keyword>
<dbReference type="AlphaFoldDB" id="A0A6A4ZEL4"/>
<gene>
    <name evidence="3" type="ORF">As57867_006878</name>
</gene>
<reference evidence="3" key="1">
    <citation type="submission" date="2019-06" db="EMBL/GenBank/DDBJ databases">
        <title>Genomics analysis of Aphanomyces spp. identifies a new class of oomycete effector associated with host adaptation.</title>
        <authorList>
            <person name="Gaulin E."/>
        </authorList>
    </citation>
    <scope>NUCLEOTIDE SEQUENCE</scope>
    <source>
        <strain evidence="3">CBS 578.67</strain>
    </source>
</reference>
<feature type="transmembrane region" description="Helical" evidence="2">
    <location>
        <begin position="232"/>
        <end position="249"/>
    </location>
</feature>
<accession>A0A6A4ZEL4</accession>
<evidence type="ECO:0000256" key="2">
    <source>
        <dbReference type="SAM" id="Phobius"/>
    </source>
</evidence>
<evidence type="ECO:0000313" key="3">
    <source>
        <dbReference type="EMBL" id="KAF0705862.1"/>
    </source>
</evidence>
<proteinExistence type="predicted"/>
<feature type="transmembrane region" description="Helical" evidence="2">
    <location>
        <begin position="100"/>
        <end position="121"/>
    </location>
</feature>
<name>A0A6A4ZEL4_9STRA</name>
<keyword evidence="2" id="KW-0472">Membrane</keyword>
<feature type="region of interest" description="Disordered" evidence="1">
    <location>
        <begin position="1"/>
        <end position="35"/>
    </location>
</feature>
<feature type="transmembrane region" description="Helical" evidence="2">
    <location>
        <begin position="170"/>
        <end position="191"/>
    </location>
</feature>
<evidence type="ECO:0000256" key="1">
    <source>
        <dbReference type="SAM" id="MobiDB-lite"/>
    </source>
</evidence>
<keyword evidence="2" id="KW-1133">Transmembrane helix</keyword>